<accession>A0A8J3QP30</accession>
<sequence length="311" mass="33539">MKVLLAGASGAIGAPLTRMLIEAGHEVLGLSRSEASGRRLRELGATPLLADAMDREALLRAVRGQSADAVIHELTALKRPPSRHKDLFGTDKLRVAGTANLLAAARELGATRFVTQSIVYGYGYRDHGTRPLTEANPFGELDGSAFDAHVRAMVSTEQQAFEAPGIEGVALRYGGFYGPGAGTEAVGKLLRRRAFPVPRNGGGYLPWIYLDDAASATVAALEKGRAGQAYNIVDEQPVRIGDFLDELAVAYRAPKPMRVPDALLRVMPYAHTFVNMSMRVSTDKARRELGWQPAVRTYRDGIGLIAEAMRG</sequence>
<comment type="caution">
    <text evidence="2">The sequence shown here is derived from an EMBL/GenBank/DDBJ whole genome shotgun (WGS) entry which is preliminary data.</text>
</comment>
<dbReference type="AlphaFoldDB" id="A0A8J3QP30"/>
<dbReference type="InterPro" id="IPR036291">
    <property type="entry name" value="NAD(P)-bd_dom_sf"/>
</dbReference>
<evidence type="ECO:0000259" key="1">
    <source>
        <dbReference type="Pfam" id="PF01370"/>
    </source>
</evidence>
<dbReference type="InterPro" id="IPR051783">
    <property type="entry name" value="NAD(P)-dependent_oxidoreduct"/>
</dbReference>
<dbReference type="GO" id="GO:0004029">
    <property type="term" value="F:aldehyde dehydrogenase (NAD+) activity"/>
    <property type="evidence" value="ECO:0007669"/>
    <property type="project" value="TreeGrafter"/>
</dbReference>
<organism evidence="2 3">
    <name type="scientific">Rugosimonospora africana</name>
    <dbReference type="NCBI Taxonomy" id="556532"/>
    <lineage>
        <taxon>Bacteria</taxon>
        <taxon>Bacillati</taxon>
        <taxon>Actinomycetota</taxon>
        <taxon>Actinomycetes</taxon>
        <taxon>Micromonosporales</taxon>
        <taxon>Micromonosporaceae</taxon>
        <taxon>Rugosimonospora</taxon>
    </lineage>
</organism>
<name>A0A8J3QP30_9ACTN</name>
<feature type="domain" description="NAD-dependent epimerase/dehydratase" evidence="1">
    <location>
        <begin position="3"/>
        <end position="232"/>
    </location>
</feature>
<protein>
    <submittedName>
        <fullName evidence="2">NAD-dependent dehydratase</fullName>
    </submittedName>
</protein>
<dbReference type="Pfam" id="PF01370">
    <property type="entry name" value="Epimerase"/>
    <property type="match status" value="1"/>
</dbReference>
<dbReference type="Gene3D" id="3.40.50.720">
    <property type="entry name" value="NAD(P)-binding Rossmann-like Domain"/>
    <property type="match status" value="1"/>
</dbReference>
<dbReference type="RefSeq" id="WP_203917250.1">
    <property type="nucleotide sequence ID" value="NZ_BONZ01000015.1"/>
</dbReference>
<gene>
    <name evidence="2" type="ORF">Raf01_17490</name>
</gene>
<dbReference type="Proteomes" id="UP000642748">
    <property type="component" value="Unassembled WGS sequence"/>
</dbReference>
<evidence type="ECO:0000313" key="3">
    <source>
        <dbReference type="Proteomes" id="UP000642748"/>
    </source>
</evidence>
<dbReference type="PANTHER" id="PTHR48079:SF6">
    <property type="entry name" value="NAD(P)-BINDING DOMAIN-CONTAINING PROTEIN-RELATED"/>
    <property type="match status" value="1"/>
</dbReference>
<proteinExistence type="predicted"/>
<evidence type="ECO:0000313" key="2">
    <source>
        <dbReference type="EMBL" id="GIH13577.1"/>
    </source>
</evidence>
<dbReference type="GO" id="GO:0005737">
    <property type="term" value="C:cytoplasm"/>
    <property type="evidence" value="ECO:0007669"/>
    <property type="project" value="TreeGrafter"/>
</dbReference>
<keyword evidence="3" id="KW-1185">Reference proteome</keyword>
<dbReference type="InterPro" id="IPR001509">
    <property type="entry name" value="Epimerase_deHydtase"/>
</dbReference>
<reference evidence="2" key="1">
    <citation type="submission" date="2021-01" db="EMBL/GenBank/DDBJ databases">
        <title>Whole genome shotgun sequence of Rugosimonospora africana NBRC 104875.</title>
        <authorList>
            <person name="Komaki H."/>
            <person name="Tamura T."/>
        </authorList>
    </citation>
    <scope>NUCLEOTIDE SEQUENCE</scope>
    <source>
        <strain evidence="2">NBRC 104875</strain>
    </source>
</reference>
<dbReference type="SUPFAM" id="SSF51735">
    <property type="entry name" value="NAD(P)-binding Rossmann-fold domains"/>
    <property type="match status" value="1"/>
</dbReference>
<dbReference type="PANTHER" id="PTHR48079">
    <property type="entry name" value="PROTEIN YEEZ"/>
    <property type="match status" value="1"/>
</dbReference>
<dbReference type="EMBL" id="BONZ01000015">
    <property type="protein sequence ID" value="GIH13577.1"/>
    <property type="molecule type" value="Genomic_DNA"/>
</dbReference>